<keyword evidence="1" id="KW-0472">Membrane</keyword>
<evidence type="ECO:0000313" key="5">
    <source>
        <dbReference type="Proteomes" id="UP000509623"/>
    </source>
</evidence>
<evidence type="ECO:0000313" key="3">
    <source>
        <dbReference type="EMBL" id="QKO29745.1"/>
    </source>
</evidence>
<reference evidence="3" key="3">
    <citation type="journal article" date="2022" name="Int. J. Syst. Evol. Microbiol.">
        <title>Caproicibacterium lactatifermentans sp. nov., isolated from pit clay used for the production of Chinese strong aroma-type liquor.</title>
        <authorList>
            <person name="Wang H."/>
            <person name="Gu Y."/>
            <person name="Zhao D."/>
            <person name="Qiao Z."/>
            <person name="Zheng J."/>
            <person name="Gao J."/>
            <person name="Ren C."/>
            <person name="Xu Y."/>
        </authorList>
    </citation>
    <scope>NUCLEOTIDE SEQUENCE</scope>
    <source>
        <strain evidence="3">JNU-WLY1368</strain>
    </source>
</reference>
<sequence length="73" mass="8357">MADKLLVIITSLTDIKNPINSYEIERIIRVPLKDTPLPLVRRCSPSSSMRILGKWASVPFILLAFFSLLSFFY</sequence>
<accession>A0A859DPX0</accession>
<evidence type="ECO:0000313" key="4">
    <source>
        <dbReference type="Proteomes" id="UP000501316"/>
    </source>
</evidence>
<name>A0A859DPX0_9FIRM</name>
<dbReference type="KEGG" id="clf:GJQ69_03210"/>
<keyword evidence="1" id="KW-1133">Transmembrane helix</keyword>
<keyword evidence="1" id="KW-0812">Transmembrane</keyword>
<keyword evidence="5" id="KW-1185">Reference proteome</keyword>
<evidence type="ECO:0000313" key="2">
    <source>
        <dbReference type="EMBL" id="QKN23579.1"/>
    </source>
</evidence>
<evidence type="ECO:0000256" key="1">
    <source>
        <dbReference type="SAM" id="Phobius"/>
    </source>
</evidence>
<dbReference type="EMBL" id="CP046051">
    <property type="protein sequence ID" value="QKN23579.1"/>
    <property type="molecule type" value="Genomic_DNA"/>
</dbReference>
<proteinExistence type="predicted"/>
<dbReference type="EMBL" id="CP046161">
    <property type="protein sequence ID" value="QKO29745.1"/>
    <property type="molecule type" value="Genomic_DNA"/>
</dbReference>
<protein>
    <submittedName>
        <fullName evidence="2">Uncharacterized protein</fullName>
    </submittedName>
</protein>
<dbReference type="Proteomes" id="UP000501316">
    <property type="component" value="Chromosome"/>
</dbReference>
<feature type="transmembrane region" description="Helical" evidence="1">
    <location>
        <begin position="51"/>
        <end position="72"/>
    </location>
</feature>
<dbReference type="Proteomes" id="UP000509623">
    <property type="component" value="Chromosome"/>
</dbReference>
<dbReference type="AlphaFoldDB" id="A0A859DPX0"/>
<reference evidence="4 5" key="1">
    <citation type="submission" date="2019-11" db="EMBL/GenBank/DDBJ databases">
        <authorList>
            <person name="Ren C."/>
            <person name="Wang H."/>
            <person name="Xu Y."/>
        </authorList>
    </citation>
    <scope>NUCLEOTIDE SEQUENCE [LARGE SCALE GENOMIC DNA]</scope>
    <source>
        <strain evidence="5">JNU-WLY1368</strain>
        <strain evidence="2 4">LBM 19010</strain>
    </source>
</reference>
<dbReference type="RefSeq" id="WP_086036087.1">
    <property type="nucleotide sequence ID" value="NZ_CP046051.1"/>
</dbReference>
<gene>
    <name evidence="2" type="ORF">GJQ69_03210</name>
    <name evidence="3" type="ORF">GKP14_01155</name>
</gene>
<organism evidence="2 4">
    <name type="scientific">Caproicibacterium lactatifermentans</name>
    <dbReference type="NCBI Taxonomy" id="2666138"/>
    <lineage>
        <taxon>Bacteria</taxon>
        <taxon>Bacillati</taxon>
        <taxon>Bacillota</taxon>
        <taxon>Clostridia</taxon>
        <taxon>Eubacteriales</taxon>
        <taxon>Oscillospiraceae</taxon>
        <taxon>Caproicibacterium</taxon>
    </lineage>
</organism>
<reference evidence="3" key="2">
    <citation type="journal article" date="2021" name="Appl. Environ. Microbiol.">
        <title>Adaptability of a Caproate-Producing Bacterium Contributes to Its Dominance in an Anaerobic Fermentation System.</title>
        <authorList>
            <person name="Wang H."/>
            <person name="Gu Y."/>
            <person name="Zhou W."/>
            <person name="Zhao D."/>
            <person name="Qiao Z."/>
            <person name="Zheng J."/>
            <person name="Gao J."/>
            <person name="Chen X."/>
            <person name="Ren C."/>
            <person name="Xu Y."/>
        </authorList>
    </citation>
    <scope>NUCLEOTIDE SEQUENCE</scope>
    <source>
        <strain evidence="3">JNU-WLY1368</strain>
    </source>
</reference>